<name>A0A0B3Z718_9ALTE</name>
<keyword evidence="3" id="KW-0732">Signal</keyword>
<comment type="subcellular location">
    <subcellularLocation>
        <location evidence="1">Secreted</location>
    </subcellularLocation>
</comment>
<dbReference type="PANTHER" id="PTHR10009:SF18">
    <property type="entry name" value="PROTEIN YELLOW-LIKE PROTEIN"/>
    <property type="match status" value="1"/>
</dbReference>
<gene>
    <name evidence="4" type="ORF">RJ41_06380</name>
</gene>
<evidence type="ECO:0000256" key="2">
    <source>
        <dbReference type="ARBA" id="ARBA00022525"/>
    </source>
</evidence>
<protein>
    <submittedName>
        <fullName evidence="4">Major royal jelly protein family protein</fullName>
    </submittedName>
</protein>
<dbReference type="InterPro" id="IPR011042">
    <property type="entry name" value="6-blade_b-propeller_TolB-like"/>
</dbReference>
<sequence length="353" mass="38899">MNSKRVKSTVTAAVLTAFFSVNAFAQSALGSKVELIGEIKGTQITGVTVSNDGRVFVNAPNWRDGVGFSVAQITNTGEFVAYPNSKTNECVAQSKVRKDCFLAVQSVVAHNDKLYVLDTRNPKFQGVVDAPRLFVVDLASNEIEGILLLSEDAYHTDSYINDLRVDEKTNRIYMTDSAHAGLVIYNLDDNTSYRILDNHETTKAEVELLSIQGKPFSMTVQSDGIALDTLNETLYFHALSGYSLYAINTSDIKKASNEEVAKKVRKVATTGAPDGMIYHEGNVYLADLEKQEVQYLTPSLDLRTLVKGDVVSWADTFSIYNNALYYTNSKIQDAGSNVSDMTFEVYKTALPAR</sequence>
<reference evidence="4 5" key="1">
    <citation type="submission" date="2014-12" db="EMBL/GenBank/DDBJ databases">
        <title>Genome sequencing of Alteromonas marina AD001.</title>
        <authorList>
            <person name="Adrian T.G.S."/>
            <person name="Chan K.G."/>
        </authorList>
    </citation>
    <scope>NUCLEOTIDE SEQUENCE [LARGE SCALE GENOMIC DNA]</scope>
    <source>
        <strain evidence="4 5">AD001</strain>
    </source>
</reference>
<keyword evidence="2" id="KW-0964">Secreted</keyword>
<dbReference type="SUPFAM" id="SSF101898">
    <property type="entry name" value="NHL repeat"/>
    <property type="match status" value="1"/>
</dbReference>
<dbReference type="Gene3D" id="2.120.10.30">
    <property type="entry name" value="TolB, C-terminal domain"/>
    <property type="match status" value="1"/>
</dbReference>
<evidence type="ECO:0000256" key="3">
    <source>
        <dbReference type="SAM" id="SignalP"/>
    </source>
</evidence>
<dbReference type="RefSeq" id="WP_039218400.1">
    <property type="nucleotide sequence ID" value="NZ_JWLW01000012.1"/>
</dbReference>
<evidence type="ECO:0000256" key="1">
    <source>
        <dbReference type="ARBA" id="ARBA00004613"/>
    </source>
</evidence>
<feature type="chain" id="PRO_5002101158" evidence="3">
    <location>
        <begin position="26"/>
        <end position="353"/>
    </location>
</feature>
<accession>A0A0B3Z718</accession>
<dbReference type="OrthoDB" id="9797664at2"/>
<keyword evidence="5" id="KW-1185">Reference proteome</keyword>
<dbReference type="PANTHER" id="PTHR10009">
    <property type="entry name" value="PROTEIN YELLOW-RELATED"/>
    <property type="match status" value="1"/>
</dbReference>
<feature type="signal peptide" evidence="3">
    <location>
        <begin position="1"/>
        <end position="25"/>
    </location>
</feature>
<evidence type="ECO:0000313" key="5">
    <source>
        <dbReference type="Proteomes" id="UP000031197"/>
    </source>
</evidence>
<dbReference type="EMBL" id="JWLW01000012">
    <property type="protein sequence ID" value="KHT54160.1"/>
    <property type="molecule type" value="Genomic_DNA"/>
</dbReference>
<evidence type="ECO:0000313" key="4">
    <source>
        <dbReference type="EMBL" id="KHT54160.1"/>
    </source>
</evidence>
<proteinExistence type="predicted"/>
<organism evidence="4 5">
    <name type="scientific">Alteromonas marina</name>
    <dbReference type="NCBI Taxonomy" id="203795"/>
    <lineage>
        <taxon>Bacteria</taxon>
        <taxon>Pseudomonadati</taxon>
        <taxon>Pseudomonadota</taxon>
        <taxon>Gammaproteobacteria</taxon>
        <taxon>Alteromonadales</taxon>
        <taxon>Alteromonadaceae</taxon>
        <taxon>Alteromonas/Salinimonas group</taxon>
        <taxon>Alteromonas</taxon>
    </lineage>
</organism>
<dbReference type="GO" id="GO:0005576">
    <property type="term" value="C:extracellular region"/>
    <property type="evidence" value="ECO:0007669"/>
    <property type="project" value="UniProtKB-SubCell"/>
</dbReference>
<dbReference type="InterPro" id="IPR017996">
    <property type="entry name" value="MRJP/yellow-related"/>
</dbReference>
<dbReference type="Proteomes" id="UP000031197">
    <property type="component" value="Unassembled WGS sequence"/>
</dbReference>
<dbReference type="AlphaFoldDB" id="A0A0B3Z718"/>
<dbReference type="Pfam" id="PF03022">
    <property type="entry name" value="MRJP"/>
    <property type="match status" value="1"/>
</dbReference>
<comment type="caution">
    <text evidence="4">The sequence shown here is derived from an EMBL/GenBank/DDBJ whole genome shotgun (WGS) entry which is preliminary data.</text>
</comment>